<evidence type="ECO:0000259" key="1">
    <source>
        <dbReference type="Pfam" id="PF10543"/>
    </source>
</evidence>
<gene>
    <name evidence="2" type="ORF">COW28_06630</name>
</gene>
<evidence type="ECO:0000313" key="2">
    <source>
        <dbReference type="EMBL" id="PIW32036.1"/>
    </source>
</evidence>
<sequence>MTDIVKQDIIEKKIFLIRGLNAMLDRDLGKLYGVKTKSLNLAVKRNIDRFPDDFMFQLTKEEFANLRFQFETSRWGGIRYLPYVFTEQGVAMLSSVLNSKRAIQVNIGIMRVFVNIRKLVFANKGILNKFYQLEQKVQSHDKKIRTIFEIIHKPVDTKLLSPGKPFSNKKAIRDVISSCEKYIYWIDKYFSKAGLDWLSESLNISKVKSIKILMSSEKVDEKFISLYRDLKKELKSDGVKCELRVILDNLKADIHDRWIISKNLCYNMPSTDTIVRGQYSEVKRTANFPPFDEWWEKSKDIQKVGNNKIG</sequence>
<feature type="domain" description="KilA-N DNA-binding" evidence="1">
    <location>
        <begin position="12"/>
        <end position="96"/>
    </location>
</feature>
<evidence type="ECO:0000313" key="3">
    <source>
        <dbReference type="Proteomes" id="UP000230025"/>
    </source>
</evidence>
<dbReference type="EMBL" id="PFFY01000309">
    <property type="protein sequence ID" value="PIW32036.1"/>
    <property type="molecule type" value="Genomic_DNA"/>
</dbReference>
<organism evidence="2 3">
    <name type="scientific">bacterium (Candidatus Ratteibacteria) CG15_BIG_FIL_POST_REV_8_21_14_020_41_12</name>
    <dbReference type="NCBI Taxonomy" id="2014291"/>
    <lineage>
        <taxon>Bacteria</taxon>
        <taxon>Candidatus Ratteibacteria</taxon>
    </lineage>
</organism>
<reference evidence="3" key="1">
    <citation type="submission" date="2017-09" db="EMBL/GenBank/DDBJ databases">
        <title>Depth-based differentiation of microbial function through sediment-hosted aquifers and enrichment of novel symbionts in the deep terrestrial subsurface.</title>
        <authorList>
            <person name="Probst A.J."/>
            <person name="Ladd B."/>
            <person name="Jarett J.K."/>
            <person name="Geller-Mcgrath D.E."/>
            <person name="Sieber C.M.K."/>
            <person name="Emerson J.B."/>
            <person name="Anantharaman K."/>
            <person name="Thomas B.C."/>
            <person name="Malmstrom R."/>
            <person name="Stieglmeier M."/>
            <person name="Klingl A."/>
            <person name="Woyke T."/>
            <person name="Ryan C.M."/>
            <person name="Banfield J.F."/>
        </authorList>
    </citation>
    <scope>NUCLEOTIDE SEQUENCE [LARGE SCALE GENOMIC DNA]</scope>
</reference>
<dbReference type="Pfam" id="PF10543">
    <property type="entry name" value="ORF6N"/>
    <property type="match status" value="1"/>
</dbReference>
<protein>
    <submittedName>
        <fullName evidence="2">DNA-binding protein</fullName>
    </submittedName>
</protein>
<dbReference type="AlphaFoldDB" id="A0A2M7GX27"/>
<keyword evidence="2" id="KW-0238">DNA-binding</keyword>
<name>A0A2M7GX27_9BACT</name>
<dbReference type="InterPro" id="IPR018873">
    <property type="entry name" value="KilA-N_DNA-bd_domain"/>
</dbReference>
<dbReference type="Proteomes" id="UP000230025">
    <property type="component" value="Unassembled WGS sequence"/>
</dbReference>
<accession>A0A2M7GX27</accession>
<dbReference type="GO" id="GO:0003677">
    <property type="term" value="F:DNA binding"/>
    <property type="evidence" value="ECO:0007669"/>
    <property type="project" value="UniProtKB-KW"/>
</dbReference>
<comment type="caution">
    <text evidence="2">The sequence shown here is derived from an EMBL/GenBank/DDBJ whole genome shotgun (WGS) entry which is preliminary data.</text>
</comment>
<proteinExistence type="predicted"/>